<name>A0A1G4UTG8_9HYPH</name>
<dbReference type="InterPro" id="IPR005119">
    <property type="entry name" value="LysR_subst-bd"/>
</dbReference>
<sequence>MMKLDFDERDLRSLRVFCAVAEAGGFAAAEKKLAMSKPSISRHVREVEARLGVRLCERGRSGFRLTPEGDVALDLASAAFQALGRIRPEIDAVHGILSGRLAIGIGEHTLTHPACKLPEALTEMRRLAPGVEPQILVMTFNELAQSLNEGRVDLVIRGKYTDDRDFFHVPIYREIHRVYVANFVDASKIPNLPLIYRQHPYVEHAIRSGRYHRGPNAAGLDSVAAMVATGFYQGMLPTHYGDLIKTRFNLSIEESSPVYQHEGCAIFSTARPISQRIKVFLNILKRVHSYRSERSPA</sequence>
<evidence type="ECO:0000259" key="5">
    <source>
        <dbReference type="PROSITE" id="PS50931"/>
    </source>
</evidence>
<dbReference type="SUPFAM" id="SSF53850">
    <property type="entry name" value="Periplasmic binding protein-like II"/>
    <property type="match status" value="1"/>
</dbReference>
<dbReference type="Gene3D" id="3.40.190.10">
    <property type="entry name" value="Periplasmic binding protein-like II"/>
    <property type="match status" value="1"/>
</dbReference>
<dbReference type="GO" id="GO:0003700">
    <property type="term" value="F:DNA-binding transcription factor activity"/>
    <property type="evidence" value="ECO:0007669"/>
    <property type="project" value="InterPro"/>
</dbReference>
<dbReference type="Gene3D" id="1.10.10.10">
    <property type="entry name" value="Winged helix-like DNA-binding domain superfamily/Winged helix DNA-binding domain"/>
    <property type="match status" value="1"/>
</dbReference>
<keyword evidence="4" id="KW-0804">Transcription</keyword>
<keyword evidence="2" id="KW-0805">Transcription regulation</keyword>
<dbReference type="STRING" id="177413.SAMN05660859_0368"/>
<evidence type="ECO:0000256" key="2">
    <source>
        <dbReference type="ARBA" id="ARBA00023015"/>
    </source>
</evidence>
<evidence type="ECO:0000313" key="6">
    <source>
        <dbReference type="EMBL" id="SCW96928.1"/>
    </source>
</evidence>
<organism evidence="6 7">
    <name type="scientific">Ancylobacter rudongensis</name>
    <dbReference type="NCBI Taxonomy" id="177413"/>
    <lineage>
        <taxon>Bacteria</taxon>
        <taxon>Pseudomonadati</taxon>
        <taxon>Pseudomonadota</taxon>
        <taxon>Alphaproteobacteria</taxon>
        <taxon>Hyphomicrobiales</taxon>
        <taxon>Xanthobacteraceae</taxon>
        <taxon>Ancylobacter</taxon>
    </lineage>
</organism>
<evidence type="ECO:0000256" key="4">
    <source>
        <dbReference type="ARBA" id="ARBA00023163"/>
    </source>
</evidence>
<feature type="domain" description="HTH lysR-type" evidence="5">
    <location>
        <begin position="9"/>
        <end position="66"/>
    </location>
</feature>
<evidence type="ECO:0000256" key="1">
    <source>
        <dbReference type="ARBA" id="ARBA00009437"/>
    </source>
</evidence>
<reference evidence="7" key="1">
    <citation type="submission" date="2016-10" db="EMBL/GenBank/DDBJ databases">
        <authorList>
            <person name="Varghese N."/>
            <person name="Submissions S."/>
        </authorList>
    </citation>
    <scope>NUCLEOTIDE SEQUENCE [LARGE SCALE GENOMIC DNA]</scope>
    <source>
        <strain evidence="7">CGMCC 1.1761</strain>
    </source>
</reference>
<dbReference type="EMBL" id="FMTP01000016">
    <property type="protein sequence ID" value="SCW96928.1"/>
    <property type="molecule type" value="Genomic_DNA"/>
</dbReference>
<keyword evidence="7" id="KW-1185">Reference proteome</keyword>
<evidence type="ECO:0000313" key="7">
    <source>
        <dbReference type="Proteomes" id="UP000198889"/>
    </source>
</evidence>
<dbReference type="InterPro" id="IPR036388">
    <property type="entry name" value="WH-like_DNA-bd_sf"/>
</dbReference>
<dbReference type="AlphaFoldDB" id="A0A1G4UTG8"/>
<dbReference type="PANTHER" id="PTHR30126">
    <property type="entry name" value="HTH-TYPE TRANSCRIPTIONAL REGULATOR"/>
    <property type="match status" value="1"/>
</dbReference>
<dbReference type="InterPro" id="IPR000847">
    <property type="entry name" value="LysR_HTH_N"/>
</dbReference>
<accession>A0A1G4UTG8</accession>
<proteinExistence type="inferred from homology"/>
<dbReference type="Pfam" id="PF03466">
    <property type="entry name" value="LysR_substrate"/>
    <property type="match status" value="1"/>
</dbReference>
<comment type="similarity">
    <text evidence="1">Belongs to the LysR transcriptional regulatory family.</text>
</comment>
<dbReference type="GO" id="GO:0000976">
    <property type="term" value="F:transcription cis-regulatory region binding"/>
    <property type="evidence" value="ECO:0007669"/>
    <property type="project" value="TreeGrafter"/>
</dbReference>
<dbReference type="Pfam" id="PF00126">
    <property type="entry name" value="HTH_1"/>
    <property type="match status" value="1"/>
</dbReference>
<dbReference type="SUPFAM" id="SSF46785">
    <property type="entry name" value="Winged helix' DNA-binding domain"/>
    <property type="match status" value="1"/>
</dbReference>
<gene>
    <name evidence="6" type="ORF">SAMN05660859_0368</name>
</gene>
<protein>
    <submittedName>
        <fullName evidence="6">DNA-binding transcriptional regulator, LysR family</fullName>
    </submittedName>
</protein>
<evidence type="ECO:0000256" key="3">
    <source>
        <dbReference type="ARBA" id="ARBA00023125"/>
    </source>
</evidence>
<dbReference type="PROSITE" id="PS50931">
    <property type="entry name" value="HTH_LYSR"/>
    <property type="match status" value="1"/>
</dbReference>
<dbReference type="RefSeq" id="WP_091444743.1">
    <property type="nucleotide sequence ID" value="NZ_FMTP01000016.1"/>
</dbReference>
<dbReference type="Proteomes" id="UP000198889">
    <property type="component" value="Unassembled WGS sequence"/>
</dbReference>
<dbReference type="InterPro" id="IPR036390">
    <property type="entry name" value="WH_DNA-bd_sf"/>
</dbReference>
<keyword evidence="3 6" id="KW-0238">DNA-binding</keyword>
<dbReference type="PANTHER" id="PTHR30126:SF98">
    <property type="entry name" value="HTH-TYPE TRANSCRIPTIONAL ACTIVATOR BAUR"/>
    <property type="match status" value="1"/>
</dbReference>